<gene>
    <name evidence="5" type="primary">EOG090X089S</name>
</gene>
<dbReference type="GO" id="GO:1990904">
    <property type="term" value="C:ribonucleoprotein complex"/>
    <property type="evidence" value="ECO:0007669"/>
    <property type="project" value="UniProtKB-KW"/>
</dbReference>
<dbReference type="Gene3D" id="3.30.190.20">
    <property type="match status" value="1"/>
</dbReference>
<evidence type="ECO:0000313" key="5">
    <source>
        <dbReference type="EMBL" id="SVE93083.1"/>
    </source>
</evidence>
<dbReference type="EMBL" id="LR023464">
    <property type="protein sequence ID" value="SVE93083.1"/>
    <property type="molecule type" value="mRNA"/>
</dbReference>
<dbReference type="Gene3D" id="3.40.50.790">
    <property type="match status" value="1"/>
</dbReference>
<reference evidence="5" key="1">
    <citation type="submission" date="2018-08" db="EMBL/GenBank/DDBJ databases">
        <authorList>
            <person name="Cornetti L."/>
        </authorList>
    </citation>
    <scope>NUCLEOTIDE SEQUENCE</scope>
    <source>
        <strain evidence="5">DE-FRO-2-1</strain>
    </source>
</reference>
<dbReference type="SUPFAM" id="SSF56808">
    <property type="entry name" value="Ribosomal protein L1"/>
    <property type="match status" value="1"/>
</dbReference>
<organism evidence="5">
    <name type="scientific">Moina brachiata</name>
    <dbReference type="NCBI Taxonomy" id="675436"/>
    <lineage>
        <taxon>Eukaryota</taxon>
        <taxon>Metazoa</taxon>
        <taxon>Ecdysozoa</taxon>
        <taxon>Arthropoda</taxon>
        <taxon>Crustacea</taxon>
        <taxon>Branchiopoda</taxon>
        <taxon>Diplostraca</taxon>
        <taxon>Cladocera</taxon>
        <taxon>Anomopoda</taxon>
        <taxon>Moinidae</taxon>
        <taxon>Moina</taxon>
    </lineage>
</organism>
<comment type="similarity">
    <text evidence="1">Belongs to the universal ribosomal protein uL1 family.</text>
</comment>
<dbReference type="InterPro" id="IPR023674">
    <property type="entry name" value="Ribosomal_uL1-like"/>
</dbReference>
<feature type="region of interest" description="Disordered" evidence="4">
    <location>
        <begin position="345"/>
        <end position="382"/>
    </location>
</feature>
<dbReference type="InterPro" id="IPR028364">
    <property type="entry name" value="Ribosomal_uL1/biogenesis"/>
</dbReference>
<feature type="compositionally biased region" description="Acidic residues" evidence="4">
    <location>
        <begin position="358"/>
        <end position="374"/>
    </location>
</feature>
<evidence type="ECO:0000256" key="4">
    <source>
        <dbReference type="SAM" id="MobiDB-lite"/>
    </source>
</evidence>
<dbReference type="InterPro" id="IPR016095">
    <property type="entry name" value="Ribosomal_uL1_3-a/b-sand"/>
</dbReference>
<dbReference type="Pfam" id="PF00687">
    <property type="entry name" value="Ribosomal_L1"/>
    <property type="match status" value="1"/>
</dbReference>
<accession>A0A4Y7NJM3</accession>
<dbReference type="PANTHER" id="PTHR36427">
    <property type="entry name" value="54S RIBOSOMAL PROTEIN L1, MITOCHONDRIAL"/>
    <property type="match status" value="1"/>
</dbReference>
<evidence type="ECO:0000256" key="1">
    <source>
        <dbReference type="ARBA" id="ARBA00010531"/>
    </source>
</evidence>
<protein>
    <submittedName>
        <fullName evidence="5">EOG090X089S</fullName>
    </submittedName>
</protein>
<dbReference type="GO" id="GO:0005840">
    <property type="term" value="C:ribosome"/>
    <property type="evidence" value="ECO:0007669"/>
    <property type="project" value="UniProtKB-KW"/>
</dbReference>
<keyword evidence="2" id="KW-0689">Ribosomal protein</keyword>
<keyword evidence="3" id="KW-0687">Ribonucleoprotein</keyword>
<sequence length="382" mass="43200">MFGITVLQFGKNLALGRSGIQRNQRLLCSYALNSEKPLLVPFFPLVLSQRNAARKGTRERKSKQKVKAEIVKKEDFVPYKVKMARLHVPEGPRRALEKNKPEAIDDVFVTRHFMTRAISLAEAVQFHRETNHPTVYNNPEALLTMQVELDMKLEKKNRYLDNFHRILLLPHRFEYQPERKILALCKTQETQTEALNAGAQAVGGLDLIKRIQSGEVSLADYDYYVAHTNMMQEVLQLRGLMKRKLPNIRSGSMGPDLAKMIGLFSKGLEFSSSKDQYELDYGLVEVPFGRLPMPSEQLEANFAAILKDVESCRGKPSGDFITRVYVVSPPSPEKFVVSPDTYIGKKIADSSSSSSSSDESDDDEAEKPDEDEEDASRVRLSK</sequence>
<evidence type="ECO:0000256" key="3">
    <source>
        <dbReference type="ARBA" id="ARBA00023274"/>
    </source>
</evidence>
<dbReference type="AlphaFoldDB" id="A0A4Y7NJM3"/>
<evidence type="ECO:0000256" key="2">
    <source>
        <dbReference type="ARBA" id="ARBA00022980"/>
    </source>
</evidence>
<proteinExistence type="evidence at transcript level"/>
<name>A0A4Y7NJM3_9CRUS</name>
<dbReference type="PANTHER" id="PTHR36427:SF3">
    <property type="entry name" value="LARGE RIBOSOMAL SUBUNIT PROTEIN UL1M"/>
    <property type="match status" value="1"/>
</dbReference>